<evidence type="ECO:0008006" key="3">
    <source>
        <dbReference type="Google" id="ProtNLM"/>
    </source>
</evidence>
<reference evidence="1" key="2">
    <citation type="submission" date="2022-01" db="EMBL/GenBank/DDBJ databases">
        <authorList>
            <person name="Yamashiro T."/>
            <person name="Shiraishi A."/>
            <person name="Satake H."/>
            <person name="Nakayama K."/>
        </authorList>
    </citation>
    <scope>NUCLEOTIDE SEQUENCE</scope>
</reference>
<comment type="caution">
    <text evidence="1">The sequence shown here is derived from an EMBL/GenBank/DDBJ whole genome shotgun (WGS) entry which is preliminary data.</text>
</comment>
<dbReference type="Proteomes" id="UP001151760">
    <property type="component" value="Unassembled WGS sequence"/>
</dbReference>
<evidence type="ECO:0000313" key="1">
    <source>
        <dbReference type="EMBL" id="GJT58177.1"/>
    </source>
</evidence>
<gene>
    <name evidence="1" type="ORF">Tco_0993231</name>
</gene>
<dbReference type="EMBL" id="BQNB010016994">
    <property type="protein sequence ID" value="GJT58177.1"/>
    <property type="molecule type" value="Genomic_DNA"/>
</dbReference>
<name>A0ABQ5F6I4_9ASTR</name>
<accession>A0ABQ5F6I4</accession>
<protein>
    <recommendedName>
        <fullName evidence="3">Retrotransposon gag domain-containing protein</fullName>
    </recommendedName>
</protein>
<sequence length="323" mass="38807">MADDEMKPTMKEFASNDQENYYSGITSIKVNGKTTYELKGKFLDDLHNNAFSGTNGEDADKLRVLIFPISLVGDAWKWFDEIKGSINSWVDLTAKFFKKYYSPSRTDRINSPITKWDPANRKFENGLTSKFVNYKTMDIFTKGALWDYWKTRSDETEPTNEKFPNLKKEYWNDEDETAEIFKIETYIFDYESPLCMAFNEFNYLLKVDLELFTYDIKRTENYDDYMNKFNDEFENLGMKMVNFLDEMKHEEEERCEVFDDHERPVCYIRRFEMIKYSFRDDKEYVAIKENEYDDLTNTSKEAIHAYQEIFRMMDEGWMVTRME</sequence>
<evidence type="ECO:0000313" key="2">
    <source>
        <dbReference type="Proteomes" id="UP001151760"/>
    </source>
</evidence>
<organism evidence="1 2">
    <name type="scientific">Tanacetum coccineum</name>
    <dbReference type="NCBI Taxonomy" id="301880"/>
    <lineage>
        <taxon>Eukaryota</taxon>
        <taxon>Viridiplantae</taxon>
        <taxon>Streptophyta</taxon>
        <taxon>Embryophyta</taxon>
        <taxon>Tracheophyta</taxon>
        <taxon>Spermatophyta</taxon>
        <taxon>Magnoliopsida</taxon>
        <taxon>eudicotyledons</taxon>
        <taxon>Gunneridae</taxon>
        <taxon>Pentapetalae</taxon>
        <taxon>asterids</taxon>
        <taxon>campanulids</taxon>
        <taxon>Asterales</taxon>
        <taxon>Asteraceae</taxon>
        <taxon>Asteroideae</taxon>
        <taxon>Anthemideae</taxon>
        <taxon>Anthemidinae</taxon>
        <taxon>Tanacetum</taxon>
    </lineage>
</organism>
<keyword evidence="2" id="KW-1185">Reference proteome</keyword>
<reference evidence="1" key="1">
    <citation type="journal article" date="2022" name="Int. J. Mol. Sci.">
        <title>Draft Genome of Tanacetum Coccineum: Genomic Comparison of Closely Related Tanacetum-Family Plants.</title>
        <authorList>
            <person name="Yamashiro T."/>
            <person name="Shiraishi A."/>
            <person name="Nakayama K."/>
            <person name="Satake H."/>
        </authorList>
    </citation>
    <scope>NUCLEOTIDE SEQUENCE</scope>
</reference>
<proteinExistence type="predicted"/>